<evidence type="ECO:0000313" key="4">
    <source>
        <dbReference type="EMBL" id="CAA9369571.1"/>
    </source>
</evidence>
<name>A0A6J4MUS4_9ACTN</name>
<accession>A0A6J4MUS4</accession>
<keyword evidence="2" id="KW-0812">Transmembrane</keyword>
<protein>
    <recommendedName>
        <fullName evidence="5">Gram-positive cocci surface proteins LPxTG domain-containing protein</fullName>
    </recommendedName>
</protein>
<feature type="region of interest" description="Disordered" evidence="1">
    <location>
        <begin position="214"/>
        <end position="274"/>
    </location>
</feature>
<evidence type="ECO:0000256" key="1">
    <source>
        <dbReference type="SAM" id="MobiDB-lite"/>
    </source>
</evidence>
<dbReference type="NCBIfam" id="NF040672">
    <property type="entry name" value="SCO2322_fam"/>
    <property type="match status" value="1"/>
</dbReference>
<feature type="signal peptide" evidence="3">
    <location>
        <begin position="1"/>
        <end position="31"/>
    </location>
</feature>
<gene>
    <name evidence="4" type="ORF">AVDCRST_MAG21-564</name>
</gene>
<evidence type="ECO:0000256" key="2">
    <source>
        <dbReference type="SAM" id="Phobius"/>
    </source>
</evidence>
<keyword evidence="2" id="KW-1133">Transmembrane helix</keyword>
<feature type="transmembrane region" description="Helical" evidence="2">
    <location>
        <begin position="279"/>
        <end position="298"/>
    </location>
</feature>
<dbReference type="EMBL" id="CADCUL010000072">
    <property type="protein sequence ID" value="CAA9369571.1"/>
    <property type="molecule type" value="Genomic_DNA"/>
</dbReference>
<evidence type="ECO:0000256" key="3">
    <source>
        <dbReference type="SAM" id="SignalP"/>
    </source>
</evidence>
<dbReference type="AlphaFoldDB" id="A0A6J4MUS4"/>
<reference evidence="4" key="1">
    <citation type="submission" date="2020-02" db="EMBL/GenBank/DDBJ databases">
        <authorList>
            <person name="Meier V. D."/>
        </authorList>
    </citation>
    <scope>NUCLEOTIDE SEQUENCE</scope>
    <source>
        <strain evidence="4">AVDCRST_MAG21</strain>
    </source>
</reference>
<sequence>MAFLLHRLFVHRLLAGIALTALVLTGAPAGAAGHAAATVAPRAAASPVLDRLPGTVAERMAMPLPATGSSGPALGKGYTYWGFYLWDEKSASWQFATVGANDPSQLPEDGDVYGFRWALNVGRDTRVPRADGDFDAVCGGEQADGGEKRIALVIDYGTETDAEEGDQPQQPRGVCAVVNDRFTVQQALQTVAPIRTGNGGLICAIDDYPSQGCGDELTGVQAPPPDKQVNLVLPGEEPKKDGGDTSSSAADGDDSTPSTDTSSAASDADTADDGSGGTVTLVVALVVLAALGIGALVLRRRRG</sequence>
<proteinExistence type="predicted"/>
<organism evidence="4">
    <name type="scientific">uncultured Nocardioidaceae bacterium</name>
    <dbReference type="NCBI Taxonomy" id="253824"/>
    <lineage>
        <taxon>Bacteria</taxon>
        <taxon>Bacillati</taxon>
        <taxon>Actinomycetota</taxon>
        <taxon>Actinomycetes</taxon>
        <taxon>Propionibacteriales</taxon>
        <taxon>Nocardioidaceae</taxon>
        <taxon>environmental samples</taxon>
    </lineage>
</organism>
<dbReference type="InterPro" id="IPR047703">
    <property type="entry name" value="SCO2322-like"/>
</dbReference>
<keyword evidence="2" id="KW-0472">Membrane</keyword>
<keyword evidence="3" id="KW-0732">Signal</keyword>
<feature type="compositionally biased region" description="Low complexity" evidence="1">
    <location>
        <begin position="244"/>
        <end position="268"/>
    </location>
</feature>
<feature type="chain" id="PRO_5026994106" description="Gram-positive cocci surface proteins LPxTG domain-containing protein" evidence="3">
    <location>
        <begin position="32"/>
        <end position="303"/>
    </location>
</feature>
<evidence type="ECO:0008006" key="5">
    <source>
        <dbReference type="Google" id="ProtNLM"/>
    </source>
</evidence>